<dbReference type="EMBL" id="CM051406">
    <property type="protein sequence ID" value="KAJ4703968.1"/>
    <property type="molecule type" value="Genomic_DNA"/>
</dbReference>
<keyword evidence="2" id="KW-1185">Reference proteome</keyword>
<gene>
    <name evidence="1" type="ORF">OWV82_023798</name>
</gene>
<protein>
    <submittedName>
        <fullName evidence="1">Calcium permeable stress-gated cation channel 1</fullName>
    </submittedName>
</protein>
<accession>A0ACC1WY12</accession>
<comment type="caution">
    <text evidence="1">The sequence shown here is derived from an EMBL/GenBank/DDBJ whole genome shotgun (WGS) entry which is preliminary data.</text>
</comment>
<reference evidence="1 2" key="1">
    <citation type="journal article" date="2023" name="Science">
        <title>Complex scaffold remodeling in plant triterpene biosynthesis.</title>
        <authorList>
            <person name="De La Pena R."/>
            <person name="Hodgson H."/>
            <person name="Liu J.C."/>
            <person name="Stephenson M.J."/>
            <person name="Martin A.C."/>
            <person name="Owen C."/>
            <person name="Harkess A."/>
            <person name="Leebens-Mack J."/>
            <person name="Jimenez L.E."/>
            <person name="Osbourn A."/>
            <person name="Sattely E.S."/>
        </authorList>
    </citation>
    <scope>NUCLEOTIDE SEQUENCE [LARGE SCALE GENOMIC DNA]</scope>
    <source>
        <strain evidence="2">cv. JPN11</strain>
        <tissue evidence="1">Leaf</tissue>
    </source>
</reference>
<proteinExistence type="predicted"/>
<sequence length="770" mass="88009">MATIGDIGVSAAINILGAFIFLLAFAIVRLQPINDRVYFPKWYLKGLRDSPTHSGAFVRKFVNLDFRSYIGFLNWMPAALKMPEPELIEHAGLDSVVYLRIYLLGLKIFVPIAFIAWSILVPINFTNSTLEKLSNVTASDIDKLSISNVPLKSDRFWTHVVMAYAFTFWTCYVLRKEYETIANMRLQFLASEKRRPDQFTVLVRNVPPDPDESVSELVEHFFLVNHRDNYLMDQVVINANKLAKLVTKKKKMQNWLDYYQVKYSRNDSKRPTMKTGFLGLWGEKVDAVDYHISAIEKLSKEIAEERARVVHDPQSVMPAAFVSFKSRWGAAVCAQTQQSRNPTLWLTEWAPEPRDVYWQNLAIPYVSLAVRRLIMGVAFFFLTFFFMIPIAFVQSLASIEGIEKAAPFLKPMIEAKFIKSVVQGFLPGIALKLFLIFLPTILMIMSKFEGFISLSSLERRAATRYYFFNFVNVFLGSIIAGTAFEQLNTFIKQSANEIPKTIGIAIPNKATFFITYIMVDGWAGIAAEILMLKPLIFFHLKNFFLVKTEKDREEAMDQGSLGFNTGEPRIQFYFLLGLVYATVTPLLLPFIIVFFGLAYVVFRHQIINVYNQEYESAAAFWPDVHGRVIAALVISQLLLMGLLSTKEAAQSTPFLIALPVITIWFHYFCKGRYESAFVKYPLQEAMMKDTLERAREPNLNLKGYLQNAYVHPVFKNDDDDDDVFYKKEEDENILVPTKRQSRRNTPVPSKISGTSSPPSLPEAVPEHPEP</sequence>
<name>A0ACC1WY12_MELAZ</name>
<evidence type="ECO:0000313" key="2">
    <source>
        <dbReference type="Proteomes" id="UP001164539"/>
    </source>
</evidence>
<evidence type="ECO:0000313" key="1">
    <source>
        <dbReference type="EMBL" id="KAJ4703968.1"/>
    </source>
</evidence>
<organism evidence="1 2">
    <name type="scientific">Melia azedarach</name>
    <name type="common">Chinaberry tree</name>
    <dbReference type="NCBI Taxonomy" id="155640"/>
    <lineage>
        <taxon>Eukaryota</taxon>
        <taxon>Viridiplantae</taxon>
        <taxon>Streptophyta</taxon>
        <taxon>Embryophyta</taxon>
        <taxon>Tracheophyta</taxon>
        <taxon>Spermatophyta</taxon>
        <taxon>Magnoliopsida</taxon>
        <taxon>eudicotyledons</taxon>
        <taxon>Gunneridae</taxon>
        <taxon>Pentapetalae</taxon>
        <taxon>rosids</taxon>
        <taxon>malvids</taxon>
        <taxon>Sapindales</taxon>
        <taxon>Meliaceae</taxon>
        <taxon>Melia</taxon>
    </lineage>
</organism>
<dbReference type="Proteomes" id="UP001164539">
    <property type="component" value="Chromosome 13"/>
</dbReference>